<evidence type="ECO:0000313" key="4">
    <source>
        <dbReference type="Proteomes" id="UP000274271"/>
    </source>
</evidence>
<name>A0A3P1CPB9_9BACT</name>
<keyword evidence="1" id="KW-0378">Hydrolase</keyword>
<dbReference type="InterPro" id="IPR005181">
    <property type="entry name" value="SASA"/>
</dbReference>
<dbReference type="Pfam" id="PF03629">
    <property type="entry name" value="SASA"/>
    <property type="match status" value="1"/>
</dbReference>
<dbReference type="PANTHER" id="PTHR31988">
    <property type="entry name" value="ESTERASE, PUTATIVE (DUF303)-RELATED"/>
    <property type="match status" value="1"/>
</dbReference>
<dbReference type="Gene3D" id="3.40.50.1110">
    <property type="entry name" value="SGNH hydrolase"/>
    <property type="match status" value="1"/>
</dbReference>
<dbReference type="RefSeq" id="WP_124906341.1">
    <property type="nucleotide sequence ID" value="NZ_RQJP01000002.1"/>
</dbReference>
<protein>
    <submittedName>
        <fullName evidence="3">Sialate O-acetylesterase</fullName>
    </submittedName>
</protein>
<sequence length="262" mass="28689">MKIVVNAFFFAGIVTICLAFRQDKPPRLTLFLLIGQSNMAGRGTPEAEDQQPNPHVWMFTKELTWVPARDPMHFDKPAVIGVGPGLSFAKRLSAADPNLNIGLVPCAVGGSGIDVWKPGAYYEPTQSYPYDDALRRARKALENGQLGGFIWHQGESDSSPEKASAYGEKLAGLVQWFRKDLNAPNVPFVVGTLGDFVVKRNPSAGTINATLQQVTQRIPDSYCVLATGLTDKGDSTHFDTPSARTLGQRYADVFIQHKLVKK</sequence>
<gene>
    <name evidence="3" type="ORF">EHT87_09545</name>
</gene>
<dbReference type="EMBL" id="RQJP01000002">
    <property type="protein sequence ID" value="RRB14804.1"/>
    <property type="molecule type" value="Genomic_DNA"/>
</dbReference>
<dbReference type="GO" id="GO:0016788">
    <property type="term" value="F:hydrolase activity, acting on ester bonds"/>
    <property type="evidence" value="ECO:0007669"/>
    <property type="project" value="UniProtKB-ARBA"/>
</dbReference>
<dbReference type="OrthoDB" id="9795554at2"/>
<evidence type="ECO:0000256" key="1">
    <source>
        <dbReference type="ARBA" id="ARBA00022801"/>
    </source>
</evidence>
<dbReference type="SUPFAM" id="SSF52266">
    <property type="entry name" value="SGNH hydrolase"/>
    <property type="match status" value="1"/>
</dbReference>
<proteinExistence type="predicted"/>
<organism evidence="3 4">
    <name type="scientific">Larkinella knui</name>
    <dbReference type="NCBI Taxonomy" id="2025310"/>
    <lineage>
        <taxon>Bacteria</taxon>
        <taxon>Pseudomonadati</taxon>
        <taxon>Bacteroidota</taxon>
        <taxon>Cytophagia</taxon>
        <taxon>Cytophagales</taxon>
        <taxon>Spirosomataceae</taxon>
        <taxon>Larkinella</taxon>
    </lineage>
</organism>
<dbReference type="Proteomes" id="UP000274271">
    <property type="component" value="Unassembled WGS sequence"/>
</dbReference>
<dbReference type="AlphaFoldDB" id="A0A3P1CPB9"/>
<dbReference type="InterPro" id="IPR052940">
    <property type="entry name" value="Carb_Esterase_6"/>
</dbReference>
<dbReference type="PANTHER" id="PTHR31988:SF19">
    <property type="entry name" value="9-O-ACETYL-N-ACETYLNEURAMINIC ACID DEACETYLASE-RELATED"/>
    <property type="match status" value="1"/>
</dbReference>
<comment type="caution">
    <text evidence="3">The sequence shown here is derived from an EMBL/GenBank/DDBJ whole genome shotgun (WGS) entry which is preliminary data.</text>
</comment>
<feature type="domain" description="Sialate O-acetylesterase" evidence="2">
    <location>
        <begin position="29"/>
        <end position="256"/>
    </location>
</feature>
<evidence type="ECO:0000259" key="2">
    <source>
        <dbReference type="Pfam" id="PF03629"/>
    </source>
</evidence>
<accession>A0A3P1CPB9</accession>
<evidence type="ECO:0000313" key="3">
    <source>
        <dbReference type="EMBL" id="RRB14804.1"/>
    </source>
</evidence>
<dbReference type="InterPro" id="IPR036514">
    <property type="entry name" value="SGNH_hydro_sf"/>
</dbReference>
<reference evidence="3 4" key="1">
    <citation type="submission" date="2018-11" db="EMBL/GenBank/DDBJ databases">
        <authorList>
            <person name="Zhou Z."/>
            <person name="Wang G."/>
        </authorList>
    </citation>
    <scope>NUCLEOTIDE SEQUENCE [LARGE SCALE GENOMIC DNA]</scope>
    <source>
        <strain evidence="3 4">KCTC42998</strain>
    </source>
</reference>
<keyword evidence="4" id="KW-1185">Reference proteome</keyword>